<protein>
    <submittedName>
        <fullName evidence="1">Spo0E family sporulation regulatory protein-aspartic acid phosphatase</fullName>
    </submittedName>
</protein>
<dbReference type="InterPro" id="IPR018540">
    <property type="entry name" value="Spo0E-like"/>
</dbReference>
<dbReference type="InterPro" id="IPR036638">
    <property type="entry name" value="HLH_DNA-bd_sf"/>
</dbReference>
<organism evidence="1 2">
    <name type="scientific">Thalassobacillus hwangdonensis</name>
    <dbReference type="NCBI Taxonomy" id="546108"/>
    <lineage>
        <taxon>Bacteria</taxon>
        <taxon>Bacillati</taxon>
        <taxon>Bacillota</taxon>
        <taxon>Bacilli</taxon>
        <taxon>Bacillales</taxon>
        <taxon>Bacillaceae</taxon>
        <taxon>Thalassobacillus</taxon>
    </lineage>
</organism>
<dbReference type="SUPFAM" id="SSF140500">
    <property type="entry name" value="BAS1536-like"/>
    <property type="match status" value="1"/>
</dbReference>
<accession>A0ABW3KY30</accession>
<sequence length="60" mass="7289">MPYLHMEKNDDELFDEIQRYRKKMYVTAEGYGRGSERTIKESQNLDKLIVEYMRRQAKVS</sequence>
<dbReference type="InterPro" id="IPR037208">
    <property type="entry name" value="Spo0E-like_sf"/>
</dbReference>
<evidence type="ECO:0000313" key="1">
    <source>
        <dbReference type="EMBL" id="MFD1017976.1"/>
    </source>
</evidence>
<keyword evidence="2" id="KW-1185">Reference proteome</keyword>
<proteinExistence type="predicted"/>
<reference evidence="2" key="1">
    <citation type="journal article" date="2019" name="Int. J. Syst. Evol. Microbiol.">
        <title>The Global Catalogue of Microorganisms (GCM) 10K type strain sequencing project: providing services to taxonomists for standard genome sequencing and annotation.</title>
        <authorList>
            <consortium name="The Broad Institute Genomics Platform"/>
            <consortium name="The Broad Institute Genome Sequencing Center for Infectious Disease"/>
            <person name="Wu L."/>
            <person name="Ma J."/>
        </authorList>
    </citation>
    <scope>NUCLEOTIDE SEQUENCE [LARGE SCALE GENOMIC DNA]</scope>
    <source>
        <strain evidence="2">CCUG 56607</strain>
    </source>
</reference>
<name>A0ABW3KY30_9BACI</name>
<evidence type="ECO:0000313" key="2">
    <source>
        <dbReference type="Proteomes" id="UP001596990"/>
    </source>
</evidence>
<dbReference type="Proteomes" id="UP001596990">
    <property type="component" value="Unassembled WGS sequence"/>
</dbReference>
<dbReference type="Pfam" id="PF09388">
    <property type="entry name" value="SpoOE-like"/>
    <property type="match status" value="1"/>
</dbReference>
<dbReference type="EMBL" id="JBHTKL010000001">
    <property type="protein sequence ID" value="MFD1017976.1"/>
    <property type="molecule type" value="Genomic_DNA"/>
</dbReference>
<gene>
    <name evidence="1" type="ORF">ACFQ2J_02090</name>
</gene>
<dbReference type="Gene3D" id="4.10.280.10">
    <property type="entry name" value="Helix-loop-helix DNA-binding domain"/>
    <property type="match status" value="1"/>
</dbReference>
<comment type="caution">
    <text evidence="1">The sequence shown here is derived from an EMBL/GenBank/DDBJ whole genome shotgun (WGS) entry which is preliminary data.</text>
</comment>